<comment type="caution">
    <text evidence="1">The sequence shown here is derived from an EMBL/GenBank/DDBJ whole genome shotgun (WGS) entry which is preliminary data.</text>
</comment>
<dbReference type="AlphaFoldDB" id="A0AB74INA5"/>
<reference evidence="1 2" key="1">
    <citation type="submission" date="2018-10" db="EMBL/GenBank/DDBJ databases">
        <title>Fifty Aureobasidium pullulans genomes reveal a recombining polyextremotolerant generalist.</title>
        <authorList>
            <person name="Gostincar C."/>
            <person name="Turk M."/>
            <person name="Zajc J."/>
            <person name="Gunde-Cimerman N."/>
        </authorList>
    </citation>
    <scope>NUCLEOTIDE SEQUENCE [LARGE SCALE GENOMIC DNA]</scope>
    <source>
        <strain evidence="1 2">EXF-10796</strain>
    </source>
</reference>
<proteinExistence type="predicted"/>
<evidence type="ECO:0000313" key="1">
    <source>
        <dbReference type="EMBL" id="THW36886.1"/>
    </source>
</evidence>
<name>A0AB74INA5_AURPU</name>
<gene>
    <name evidence="1" type="ORF">D6D21_08518</name>
</gene>
<protein>
    <submittedName>
        <fullName evidence="1">Uncharacterized protein</fullName>
    </submittedName>
</protein>
<dbReference type="EMBL" id="QZAM01000230">
    <property type="protein sequence ID" value="THW36886.1"/>
    <property type="molecule type" value="Genomic_DNA"/>
</dbReference>
<organism evidence="1 2">
    <name type="scientific">Aureobasidium pullulans</name>
    <name type="common">Black yeast</name>
    <name type="synonym">Pullularia pullulans</name>
    <dbReference type="NCBI Taxonomy" id="5580"/>
    <lineage>
        <taxon>Eukaryota</taxon>
        <taxon>Fungi</taxon>
        <taxon>Dikarya</taxon>
        <taxon>Ascomycota</taxon>
        <taxon>Pezizomycotina</taxon>
        <taxon>Dothideomycetes</taxon>
        <taxon>Dothideomycetidae</taxon>
        <taxon>Dothideales</taxon>
        <taxon>Saccotheciaceae</taxon>
        <taxon>Aureobasidium</taxon>
    </lineage>
</organism>
<dbReference type="Proteomes" id="UP000309076">
    <property type="component" value="Unassembled WGS sequence"/>
</dbReference>
<sequence length="210" mass="23706">MVRRPAERDMSRQPVTNGHAYTLIFLLLYPNHHHTVSSRHTYLRSSSRTPGVRSAGNLLQAQHSKIHHLCKEKPMRGLALITVILSNEHQHVVTCACQQSVAGRVVQKEVLVSGPQTENANHQRSELTQHATVTRLAVQSNINLLHRARKLVVCVIVRYFLAARLQYSATPLSRVSMAFHCCLLQIGPSMCQIGWREMLVMFSLPSEMET</sequence>
<evidence type="ECO:0000313" key="2">
    <source>
        <dbReference type="Proteomes" id="UP000309076"/>
    </source>
</evidence>
<accession>A0AB74INA5</accession>